<feature type="active site" evidence="7">
    <location>
        <position position="84"/>
    </location>
</feature>
<protein>
    <recommendedName>
        <fullName evidence="4 8">Signal peptidase I</fullName>
        <ecNumber evidence="4 8">3.4.21.89</ecNumber>
    </recommendedName>
</protein>
<evidence type="ECO:0000259" key="10">
    <source>
        <dbReference type="Pfam" id="PF10502"/>
    </source>
</evidence>
<dbReference type="PROSITE" id="PS00760">
    <property type="entry name" value="SPASE_I_2"/>
    <property type="match status" value="1"/>
</dbReference>
<keyword evidence="8" id="KW-0472">Membrane</keyword>
<evidence type="ECO:0000313" key="12">
    <source>
        <dbReference type="Proteomes" id="UP000192368"/>
    </source>
</evidence>
<feature type="active site" evidence="7">
    <location>
        <position position="41"/>
    </location>
</feature>
<dbReference type="InterPro" id="IPR019758">
    <property type="entry name" value="Pept_S26A_signal_pept_1_CS"/>
</dbReference>
<dbReference type="CDD" id="cd06530">
    <property type="entry name" value="S26_SPase_I"/>
    <property type="match status" value="1"/>
</dbReference>
<evidence type="ECO:0000256" key="3">
    <source>
        <dbReference type="ARBA" id="ARBA00009370"/>
    </source>
</evidence>
<comment type="subcellular location">
    <subcellularLocation>
        <location evidence="2">Cell membrane</location>
        <topology evidence="2">Single-pass type II membrane protein</topology>
    </subcellularLocation>
    <subcellularLocation>
        <location evidence="9">Membrane</location>
        <topology evidence="9">Single-pass type II membrane protein</topology>
    </subcellularLocation>
</comment>
<keyword evidence="6 8" id="KW-0378">Hydrolase</keyword>
<evidence type="ECO:0000256" key="5">
    <source>
        <dbReference type="ARBA" id="ARBA00022670"/>
    </source>
</evidence>
<evidence type="ECO:0000313" key="11">
    <source>
        <dbReference type="EMBL" id="SMB90932.1"/>
    </source>
</evidence>
<keyword evidence="5 8" id="KW-0645">Protease</keyword>
<keyword evidence="12" id="KW-1185">Reference proteome</keyword>
<evidence type="ECO:0000256" key="1">
    <source>
        <dbReference type="ARBA" id="ARBA00000677"/>
    </source>
</evidence>
<dbReference type="Proteomes" id="UP000192368">
    <property type="component" value="Unassembled WGS sequence"/>
</dbReference>
<dbReference type="GO" id="GO:0006465">
    <property type="term" value="P:signal peptide processing"/>
    <property type="evidence" value="ECO:0007669"/>
    <property type="project" value="InterPro"/>
</dbReference>
<evidence type="ECO:0000256" key="7">
    <source>
        <dbReference type="PIRSR" id="PIRSR600223-1"/>
    </source>
</evidence>
<organism evidence="11 12">
    <name type="scientific">Peptoniphilus asaccharolyticus DSM 20463</name>
    <dbReference type="NCBI Taxonomy" id="573058"/>
    <lineage>
        <taxon>Bacteria</taxon>
        <taxon>Bacillati</taxon>
        <taxon>Bacillota</taxon>
        <taxon>Tissierellia</taxon>
        <taxon>Tissierellales</taxon>
        <taxon>Peptoniphilaceae</taxon>
        <taxon>Peptoniphilus</taxon>
    </lineage>
</organism>
<name>A0A1W1VC52_PEPAS</name>
<dbReference type="PRINTS" id="PR00727">
    <property type="entry name" value="LEADERPTASE"/>
</dbReference>
<accession>A0A1W1VC52</accession>
<dbReference type="RefSeq" id="WP_084231261.1">
    <property type="nucleotide sequence ID" value="NZ_FWWR01000011.1"/>
</dbReference>
<evidence type="ECO:0000256" key="8">
    <source>
        <dbReference type="RuleBase" id="RU003993"/>
    </source>
</evidence>
<feature type="transmembrane region" description="Helical" evidence="8">
    <location>
        <begin position="14"/>
        <end position="36"/>
    </location>
</feature>
<evidence type="ECO:0000256" key="9">
    <source>
        <dbReference type="RuleBase" id="RU362042"/>
    </source>
</evidence>
<keyword evidence="8" id="KW-0812">Transmembrane</keyword>
<dbReference type="InterPro" id="IPR019756">
    <property type="entry name" value="Pept_S26A_signal_pept_1_Ser-AS"/>
</dbReference>
<dbReference type="InterPro" id="IPR019757">
    <property type="entry name" value="Pept_S26A_signal_pept_1_Lys-AS"/>
</dbReference>
<dbReference type="InterPro" id="IPR000223">
    <property type="entry name" value="Pept_S26A_signal_pept_1"/>
</dbReference>
<reference evidence="12" key="1">
    <citation type="submission" date="2017-04" db="EMBL/GenBank/DDBJ databases">
        <authorList>
            <person name="Varghese N."/>
            <person name="Submissions S."/>
        </authorList>
    </citation>
    <scope>NUCLEOTIDE SEQUENCE [LARGE SCALE GENOMIC DNA]</scope>
    <source>
        <strain evidence="12">DSM 20463</strain>
    </source>
</reference>
<evidence type="ECO:0000256" key="2">
    <source>
        <dbReference type="ARBA" id="ARBA00004401"/>
    </source>
</evidence>
<dbReference type="Gene3D" id="2.10.109.10">
    <property type="entry name" value="Umud Fragment, subunit A"/>
    <property type="match status" value="1"/>
</dbReference>
<dbReference type="OrthoDB" id="9802919at2"/>
<dbReference type="Pfam" id="PF10502">
    <property type="entry name" value="Peptidase_S26"/>
    <property type="match status" value="1"/>
</dbReference>
<dbReference type="EMBL" id="FWWR01000011">
    <property type="protein sequence ID" value="SMB90932.1"/>
    <property type="molecule type" value="Genomic_DNA"/>
</dbReference>
<proteinExistence type="inferred from homology"/>
<dbReference type="GO" id="GO:0005886">
    <property type="term" value="C:plasma membrane"/>
    <property type="evidence" value="ECO:0007669"/>
    <property type="project" value="UniProtKB-SubCell"/>
</dbReference>
<dbReference type="AlphaFoldDB" id="A0A1W1VC52"/>
<feature type="domain" description="Peptidase S26" evidence="10">
    <location>
        <begin position="13"/>
        <end position="162"/>
    </location>
</feature>
<dbReference type="GO" id="GO:0004252">
    <property type="term" value="F:serine-type endopeptidase activity"/>
    <property type="evidence" value="ECO:0007669"/>
    <property type="project" value="InterPro"/>
</dbReference>
<keyword evidence="8" id="KW-1133">Transmembrane helix</keyword>
<dbReference type="PROSITE" id="PS00501">
    <property type="entry name" value="SPASE_I_1"/>
    <property type="match status" value="1"/>
</dbReference>
<gene>
    <name evidence="11" type="ORF">SAMN00017477_1721</name>
</gene>
<dbReference type="GO" id="GO:0009003">
    <property type="term" value="F:signal peptidase activity"/>
    <property type="evidence" value="ECO:0007669"/>
    <property type="project" value="UniProtKB-EC"/>
</dbReference>
<dbReference type="PROSITE" id="PS00761">
    <property type="entry name" value="SPASE_I_3"/>
    <property type="match status" value="1"/>
</dbReference>
<dbReference type="SUPFAM" id="SSF51306">
    <property type="entry name" value="LexA/Signal peptidase"/>
    <property type="match status" value="1"/>
</dbReference>
<dbReference type="STRING" id="573058.SAMN00017477_1721"/>
<comment type="catalytic activity">
    <reaction evidence="1 8">
        <text>Cleavage of hydrophobic, N-terminal signal or leader sequences from secreted and periplasmic proteins.</text>
        <dbReference type="EC" id="3.4.21.89"/>
    </reaction>
</comment>
<dbReference type="InterPro" id="IPR019533">
    <property type="entry name" value="Peptidase_S26"/>
</dbReference>
<dbReference type="InterPro" id="IPR036286">
    <property type="entry name" value="LexA/Signal_pep-like_sf"/>
</dbReference>
<evidence type="ECO:0000256" key="4">
    <source>
        <dbReference type="ARBA" id="ARBA00013208"/>
    </source>
</evidence>
<comment type="similarity">
    <text evidence="3 9">Belongs to the peptidase S26 family.</text>
</comment>
<dbReference type="EC" id="3.4.21.89" evidence="4 8"/>
<dbReference type="PANTHER" id="PTHR43390">
    <property type="entry name" value="SIGNAL PEPTIDASE I"/>
    <property type="match status" value="1"/>
</dbReference>
<dbReference type="NCBIfam" id="TIGR02227">
    <property type="entry name" value="sigpep_I_bact"/>
    <property type="match status" value="1"/>
</dbReference>
<evidence type="ECO:0000256" key="6">
    <source>
        <dbReference type="ARBA" id="ARBA00022801"/>
    </source>
</evidence>
<dbReference type="PANTHER" id="PTHR43390:SF1">
    <property type="entry name" value="CHLOROPLAST PROCESSING PEPTIDASE"/>
    <property type="match status" value="1"/>
</dbReference>
<sequence length="174" mass="19649">MDKSKEKIISQKTVIKYLILFAVITLIKFTLFNFSIVKGASMEPTLKESDITLAAVQGYLFNEINRGDIVILNAPDGSGKLYIKRVVGIPGDKIKIEGTKTFINDLLIEEPYVNKSYELENNYLELTLKPDEFFVMGDNRNVSEDSRAFGPVSKTEIKSVVKQVFKTSIIKNIF</sequence>